<dbReference type="Pfam" id="PF06580">
    <property type="entry name" value="His_kinase"/>
    <property type="match status" value="1"/>
</dbReference>
<evidence type="ECO:0000313" key="4">
    <source>
        <dbReference type="Proteomes" id="UP000321532"/>
    </source>
</evidence>
<feature type="transmembrane region" description="Helical" evidence="1">
    <location>
        <begin position="102"/>
        <end position="123"/>
    </location>
</feature>
<gene>
    <name evidence="3" type="ORF">AAE02nite_25830</name>
</gene>
<evidence type="ECO:0000259" key="2">
    <source>
        <dbReference type="Pfam" id="PF06580"/>
    </source>
</evidence>
<comment type="caution">
    <text evidence="3">The sequence shown here is derived from an EMBL/GenBank/DDBJ whole genome shotgun (WGS) entry which is preliminary data.</text>
</comment>
<feature type="transmembrane region" description="Helical" evidence="1">
    <location>
        <begin position="60"/>
        <end position="82"/>
    </location>
</feature>
<sequence length="334" mass="38562">MYFLGGWLAWALLHSAVLYWFNLSYETAILDSLMSNALLGAACWFISSNLQYYRPGQARLLYFGIWCLLLSGVWLLVLQWLLPLVIETEPSYEQFLNKSLPVRFGIGFLTIGWMVMLSVLWYSQQDQKQSEQRQADAEKLAREAELFKLHQQLQPHFLFNSLNSVNALIGSRPQEARRMVLQLSDFLRGTLKREEHQWVSLNEELEHLRLYLEIEKVRFGHRLSTEIDAEPECGPLRLPPMLLQPLVENAIKFGLYDTTDGVTIRIEARCRAEMLEISVQNPYDPQTAVPRQGTGFGLSGVQRRLYLLFARTDLLQTHADNAIYTTLVKIPQLL</sequence>
<keyword evidence="1" id="KW-0812">Transmembrane</keyword>
<dbReference type="SUPFAM" id="SSF55874">
    <property type="entry name" value="ATPase domain of HSP90 chaperone/DNA topoisomerase II/histidine kinase"/>
    <property type="match status" value="1"/>
</dbReference>
<feature type="domain" description="Signal transduction histidine kinase internal region" evidence="2">
    <location>
        <begin position="144"/>
        <end position="223"/>
    </location>
</feature>
<keyword evidence="4" id="KW-1185">Reference proteome</keyword>
<dbReference type="GO" id="GO:0016020">
    <property type="term" value="C:membrane"/>
    <property type="evidence" value="ECO:0007669"/>
    <property type="project" value="InterPro"/>
</dbReference>
<dbReference type="EMBL" id="BJYS01000018">
    <property type="protein sequence ID" value="GEO04919.1"/>
    <property type="molecule type" value="Genomic_DNA"/>
</dbReference>
<dbReference type="GO" id="GO:0000155">
    <property type="term" value="F:phosphorelay sensor kinase activity"/>
    <property type="evidence" value="ECO:0007669"/>
    <property type="project" value="InterPro"/>
</dbReference>
<dbReference type="AlphaFoldDB" id="A0A512AYX5"/>
<reference evidence="3 4" key="1">
    <citation type="submission" date="2019-07" db="EMBL/GenBank/DDBJ databases">
        <title>Whole genome shotgun sequence of Adhaeribacter aerolatus NBRC 106133.</title>
        <authorList>
            <person name="Hosoyama A."/>
            <person name="Uohara A."/>
            <person name="Ohji S."/>
            <person name="Ichikawa N."/>
        </authorList>
    </citation>
    <scope>NUCLEOTIDE SEQUENCE [LARGE SCALE GENOMIC DNA]</scope>
    <source>
        <strain evidence="3 4">NBRC 106133</strain>
    </source>
</reference>
<evidence type="ECO:0000256" key="1">
    <source>
        <dbReference type="SAM" id="Phobius"/>
    </source>
</evidence>
<dbReference type="InterPro" id="IPR050640">
    <property type="entry name" value="Bact_2-comp_sensor_kinase"/>
</dbReference>
<dbReference type="Proteomes" id="UP000321532">
    <property type="component" value="Unassembled WGS sequence"/>
</dbReference>
<name>A0A512AYX5_9BACT</name>
<accession>A0A512AYX5</accession>
<protein>
    <recommendedName>
        <fullName evidence="2">Signal transduction histidine kinase internal region domain-containing protein</fullName>
    </recommendedName>
</protein>
<organism evidence="3 4">
    <name type="scientific">Adhaeribacter aerolatus</name>
    <dbReference type="NCBI Taxonomy" id="670289"/>
    <lineage>
        <taxon>Bacteria</taxon>
        <taxon>Pseudomonadati</taxon>
        <taxon>Bacteroidota</taxon>
        <taxon>Cytophagia</taxon>
        <taxon>Cytophagales</taxon>
        <taxon>Hymenobacteraceae</taxon>
        <taxon>Adhaeribacter</taxon>
    </lineage>
</organism>
<keyword evidence="1" id="KW-0472">Membrane</keyword>
<feature type="transmembrane region" description="Helical" evidence="1">
    <location>
        <begin position="28"/>
        <end position="48"/>
    </location>
</feature>
<dbReference type="Gene3D" id="3.30.565.10">
    <property type="entry name" value="Histidine kinase-like ATPase, C-terminal domain"/>
    <property type="match status" value="1"/>
</dbReference>
<dbReference type="PANTHER" id="PTHR34220:SF7">
    <property type="entry name" value="SENSOR HISTIDINE KINASE YPDA"/>
    <property type="match status" value="1"/>
</dbReference>
<dbReference type="InterPro" id="IPR010559">
    <property type="entry name" value="Sig_transdc_His_kin_internal"/>
</dbReference>
<dbReference type="InterPro" id="IPR036890">
    <property type="entry name" value="HATPase_C_sf"/>
</dbReference>
<proteinExistence type="predicted"/>
<evidence type="ECO:0000313" key="3">
    <source>
        <dbReference type="EMBL" id="GEO04919.1"/>
    </source>
</evidence>
<keyword evidence="1" id="KW-1133">Transmembrane helix</keyword>
<dbReference type="PANTHER" id="PTHR34220">
    <property type="entry name" value="SENSOR HISTIDINE KINASE YPDA"/>
    <property type="match status" value="1"/>
</dbReference>